<name>A0A0C9M2M5_9FUNG</name>
<dbReference type="GO" id="GO:0005739">
    <property type="term" value="C:mitochondrion"/>
    <property type="evidence" value="ECO:0007669"/>
    <property type="project" value="TreeGrafter"/>
</dbReference>
<keyword evidence="2" id="KW-1185">Reference proteome</keyword>
<dbReference type="OrthoDB" id="275936at2759"/>
<organism evidence="1">
    <name type="scientific">Mucor ambiguus</name>
    <dbReference type="NCBI Taxonomy" id="91626"/>
    <lineage>
        <taxon>Eukaryota</taxon>
        <taxon>Fungi</taxon>
        <taxon>Fungi incertae sedis</taxon>
        <taxon>Mucoromycota</taxon>
        <taxon>Mucoromycotina</taxon>
        <taxon>Mucoromycetes</taxon>
        <taxon>Mucorales</taxon>
        <taxon>Mucorineae</taxon>
        <taxon>Mucoraceae</taxon>
        <taxon>Mucor</taxon>
    </lineage>
</organism>
<protein>
    <recommendedName>
        <fullName evidence="3">Sequence orphan</fullName>
    </recommendedName>
</protein>
<evidence type="ECO:0008006" key="3">
    <source>
        <dbReference type="Google" id="ProtNLM"/>
    </source>
</evidence>
<reference evidence="1" key="1">
    <citation type="submission" date="2014-09" db="EMBL/GenBank/DDBJ databases">
        <title>Draft genome sequence of an oleaginous Mucoromycotina fungus Mucor ambiguus NBRC6742.</title>
        <authorList>
            <person name="Takeda I."/>
            <person name="Yamane N."/>
            <person name="Morita T."/>
            <person name="Tamano K."/>
            <person name="Machida M."/>
            <person name="Baker S."/>
            <person name="Koike H."/>
        </authorList>
    </citation>
    <scope>NUCLEOTIDE SEQUENCE</scope>
    <source>
        <strain evidence="1">NBRC 6742</strain>
    </source>
</reference>
<dbReference type="InterPro" id="IPR038781">
    <property type="entry name" value="C365.16-ike"/>
</dbReference>
<dbReference type="PANTHER" id="PTHR37845:SF1">
    <property type="entry name" value="SEQUENCE ORPHAN"/>
    <property type="match status" value="1"/>
</dbReference>
<dbReference type="AlphaFoldDB" id="A0A0C9M2M5"/>
<evidence type="ECO:0000313" key="1">
    <source>
        <dbReference type="EMBL" id="GAN03041.1"/>
    </source>
</evidence>
<dbReference type="STRING" id="91626.A0A0C9M2M5"/>
<dbReference type="Proteomes" id="UP000053815">
    <property type="component" value="Unassembled WGS sequence"/>
</dbReference>
<dbReference type="EMBL" id="DF836322">
    <property type="protein sequence ID" value="GAN03041.1"/>
    <property type="molecule type" value="Genomic_DNA"/>
</dbReference>
<dbReference type="PANTHER" id="PTHR37845">
    <property type="entry name" value="SEQUENCE ORPHAN"/>
    <property type="match status" value="1"/>
</dbReference>
<gene>
    <name evidence="1" type="ORF">MAM1_0033c02492</name>
</gene>
<proteinExistence type="predicted"/>
<accession>A0A0C9M2M5</accession>
<evidence type="ECO:0000313" key="2">
    <source>
        <dbReference type="Proteomes" id="UP000053815"/>
    </source>
</evidence>
<sequence>MSTELKPSQNKQQAPLLYTKERLLKLYGVDLIAAVSSAAMVSPFIAVVDRSIIENLNGKRKLVDGLKFGLKSFASNPFQFTTSRQFGIVLGLYFSTYATANFVDTTCEQYSVDASKTPLYKFAATSIVNIFLCVYKDKVFASMFGVSASKALPKLSYLLFAARDSLTIAASFTAPAYIANALQNKSIVSSEKSANVIAQLVCPAAVQLASTPVHLYALDLYNRPGASLAMRGQLIKKEYVKSTLARIGRIGPAFGIGGVGNTFFRSYRTLI</sequence>